<sequence>MTEHKPLVSIGLPVYNGEKYIAEAIESLLSQEYTNIEIIISDNASTDTTPQICQEYQQKDSRIHYFRNDTNIGAAKNFNRTFELSKGDFFMWQAFDDLRHPAYISKCLQKFNQHPEAIICVTEISIIDTEGKYLNDEHEAIETINLTFTERLHQFFLNVTWMGSVIYGLWRSEYLKQTRLFMEEYGPDVILCLELFLLGSAVKVEERLLFYRHFPEKTHYDQINSITSNPERQQTIASTSHTQLIKNLYLTLKEKNVPSELIQDFLDVLVFQQMSWVQMSCFEHTPFLKDRVIDSEFVYKFMNALMTTEKPPEQIVANIESSAVRFQKLAKERPIILIGSLQVSIILWWKYFSENHIPVHGFLEESALSTQPNFFEKLTDPSELPVRPFVIIASVQPNIHIQYLTEKGYESRKDFLYVASSAPFLYLI</sequence>
<proteinExistence type="inferred from homology"/>
<comment type="similarity">
    <text evidence="1">Belongs to the glycosyltransferase 2 family.</text>
</comment>
<dbReference type="SUPFAM" id="SSF53448">
    <property type="entry name" value="Nucleotide-diphospho-sugar transferases"/>
    <property type="match status" value="1"/>
</dbReference>
<organism evidence="3">
    <name type="scientific">Neobacillus citreus</name>
    <dbReference type="NCBI Taxonomy" id="2833578"/>
    <lineage>
        <taxon>Bacteria</taxon>
        <taxon>Bacillati</taxon>
        <taxon>Bacillota</taxon>
        <taxon>Bacilli</taxon>
        <taxon>Bacillales</taxon>
        <taxon>Bacillaceae</taxon>
        <taxon>Neobacillus</taxon>
    </lineage>
</organism>
<evidence type="ECO:0000256" key="1">
    <source>
        <dbReference type="ARBA" id="ARBA00006739"/>
    </source>
</evidence>
<accession>A0A942YC25</accession>
<dbReference type="PANTHER" id="PTHR43685">
    <property type="entry name" value="GLYCOSYLTRANSFERASE"/>
    <property type="match status" value="1"/>
</dbReference>
<dbReference type="InterPro" id="IPR001173">
    <property type="entry name" value="Glyco_trans_2-like"/>
</dbReference>
<protein>
    <submittedName>
        <fullName evidence="3">Glycosyltransferase family 2 protein</fullName>
    </submittedName>
</protein>
<comment type="caution">
    <text evidence="3">The sequence shown here is derived from an EMBL/GenBank/DDBJ whole genome shotgun (WGS) entry which is preliminary data.</text>
</comment>
<dbReference type="InterPro" id="IPR050834">
    <property type="entry name" value="Glycosyltransf_2"/>
</dbReference>
<dbReference type="AlphaFoldDB" id="A0A942YC25"/>
<gene>
    <name evidence="3" type="ORF">KHB02_23395</name>
</gene>
<name>A0A942YC25_9BACI</name>
<dbReference type="PANTHER" id="PTHR43685:SF11">
    <property type="entry name" value="GLYCOSYLTRANSFERASE TAGX-RELATED"/>
    <property type="match status" value="1"/>
</dbReference>
<feature type="domain" description="Glycosyltransferase 2-like" evidence="2">
    <location>
        <begin position="9"/>
        <end position="151"/>
    </location>
</feature>
<reference evidence="3" key="1">
    <citation type="submission" date="2021-05" db="EMBL/GenBank/DDBJ databases">
        <title>Novel Bacillus species.</title>
        <authorList>
            <person name="Liu G."/>
        </authorList>
    </citation>
    <scope>NUCLEOTIDE SEQUENCE</scope>
    <source>
        <strain evidence="3">FJAT-50051</strain>
    </source>
</reference>
<evidence type="ECO:0000313" key="3">
    <source>
        <dbReference type="EMBL" id="MBS4184345.1"/>
    </source>
</evidence>
<dbReference type="EMBL" id="JAGYPE010000004">
    <property type="protein sequence ID" value="MBS4184345.1"/>
    <property type="molecule type" value="Genomic_DNA"/>
</dbReference>
<evidence type="ECO:0000259" key="2">
    <source>
        <dbReference type="Pfam" id="PF00535"/>
    </source>
</evidence>
<dbReference type="InterPro" id="IPR029044">
    <property type="entry name" value="Nucleotide-diphossugar_trans"/>
</dbReference>
<dbReference type="Pfam" id="PF00535">
    <property type="entry name" value="Glycos_transf_2"/>
    <property type="match status" value="1"/>
</dbReference>
<dbReference type="Gene3D" id="3.90.550.10">
    <property type="entry name" value="Spore Coat Polysaccharide Biosynthesis Protein SpsA, Chain A"/>
    <property type="match status" value="1"/>
</dbReference>